<feature type="transmembrane region" description="Helical" evidence="1">
    <location>
        <begin position="37"/>
        <end position="57"/>
    </location>
</feature>
<dbReference type="AlphaFoldDB" id="A0A7G9L8C6"/>
<dbReference type="KEGG" id="ppec:H9W90_11815"/>
<organism evidence="2 3">
    <name type="scientific">Polaribacter pectinis</name>
    <dbReference type="NCBI Taxonomy" id="2738844"/>
    <lineage>
        <taxon>Bacteria</taxon>
        <taxon>Pseudomonadati</taxon>
        <taxon>Bacteroidota</taxon>
        <taxon>Flavobacteriia</taxon>
        <taxon>Flavobacteriales</taxon>
        <taxon>Flavobacteriaceae</taxon>
    </lineage>
</organism>
<evidence type="ECO:0008006" key="4">
    <source>
        <dbReference type="Google" id="ProtNLM"/>
    </source>
</evidence>
<keyword evidence="1" id="KW-1133">Transmembrane helix</keyword>
<keyword evidence="1" id="KW-0472">Membrane</keyword>
<evidence type="ECO:0000256" key="1">
    <source>
        <dbReference type="SAM" id="Phobius"/>
    </source>
</evidence>
<gene>
    <name evidence="2" type="ORF">H9W90_11815</name>
</gene>
<protein>
    <recommendedName>
        <fullName evidence="4">Uracil phosphoribosyltransferase</fullName>
    </recommendedName>
</protein>
<dbReference type="Pfam" id="PF19868">
    <property type="entry name" value="DUF6341"/>
    <property type="match status" value="1"/>
</dbReference>
<evidence type="ECO:0000313" key="2">
    <source>
        <dbReference type="EMBL" id="QNM84875.1"/>
    </source>
</evidence>
<keyword evidence="3" id="KW-1185">Reference proteome</keyword>
<dbReference type="RefSeq" id="WP_187481795.1">
    <property type="nucleotide sequence ID" value="NZ_CP060695.1"/>
</dbReference>
<proteinExistence type="predicted"/>
<dbReference type="Proteomes" id="UP000515808">
    <property type="component" value="Chromosome"/>
</dbReference>
<feature type="transmembrane region" description="Helical" evidence="1">
    <location>
        <begin position="7"/>
        <end position="25"/>
    </location>
</feature>
<sequence>MIASNIFRWIGSLFTDLLFIPFNWLRTSVAHADLGWWISNAVNWFFLAVLLVLFAYWMKESKRFVKEGTEDRA</sequence>
<dbReference type="InterPro" id="IPR045922">
    <property type="entry name" value="DUF6341"/>
</dbReference>
<dbReference type="EMBL" id="CP060695">
    <property type="protein sequence ID" value="QNM84875.1"/>
    <property type="molecule type" value="Genomic_DNA"/>
</dbReference>
<evidence type="ECO:0000313" key="3">
    <source>
        <dbReference type="Proteomes" id="UP000515808"/>
    </source>
</evidence>
<name>A0A7G9L8C6_9FLAO</name>
<accession>A0A7G9L8C6</accession>
<reference evidence="2 3" key="1">
    <citation type="submission" date="2020-08" db="EMBL/GenBank/DDBJ databases">
        <title>Polaribacter sp. L12M9 isolated from gut of the Korean scallop.</title>
        <authorList>
            <person name="Jeong Y.S."/>
        </authorList>
    </citation>
    <scope>NUCLEOTIDE SEQUENCE [LARGE SCALE GENOMIC DNA]</scope>
    <source>
        <strain evidence="2 3">L12M9</strain>
    </source>
</reference>
<keyword evidence="1" id="KW-0812">Transmembrane</keyword>